<dbReference type="PANTHER" id="PTHR12151:SF25">
    <property type="entry name" value="LINALOOL DEHYDRATASE_ISOMERASE DOMAIN-CONTAINING PROTEIN"/>
    <property type="match status" value="1"/>
</dbReference>
<protein>
    <submittedName>
        <fullName evidence="7">SCO family protein</fullName>
    </submittedName>
</protein>
<gene>
    <name evidence="7" type="ORF">CHR53_12495</name>
</gene>
<evidence type="ECO:0000256" key="2">
    <source>
        <dbReference type="ARBA" id="ARBA00023008"/>
    </source>
</evidence>
<keyword evidence="8" id="KW-1185">Reference proteome</keyword>
<feature type="signal peptide" evidence="5">
    <location>
        <begin position="1"/>
        <end position="18"/>
    </location>
</feature>
<evidence type="ECO:0000256" key="3">
    <source>
        <dbReference type="PIRSR" id="PIRSR603782-1"/>
    </source>
</evidence>
<dbReference type="SUPFAM" id="SSF52833">
    <property type="entry name" value="Thioredoxin-like"/>
    <property type="match status" value="1"/>
</dbReference>
<feature type="domain" description="Thioredoxin" evidence="6">
    <location>
        <begin position="28"/>
        <end position="192"/>
    </location>
</feature>
<feature type="binding site" evidence="3">
    <location>
        <position position="156"/>
    </location>
    <ligand>
        <name>Cu cation</name>
        <dbReference type="ChEBI" id="CHEBI:23378"/>
    </ligand>
</feature>
<dbReference type="CDD" id="cd02968">
    <property type="entry name" value="SCO"/>
    <property type="match status" value="1"/>
</dbReference>
<proteinExistence type="inferred from homology"/>
<dbReference type="STRING" id="1193713.GCA_001636315_04932"/>
<evidence type="ECO:0000313" key="8">
    <source>
        <dbReference type="Proteomes" id="UP000282892"/>
    </source>
</evidence>
<feature type="disulfide bond" description="Redox-active" evidence="4">
    <location>
        <begin position="66"/>
        <end position="70"/>
    </location>
</feature>
<evidence type="ECO:0000259" key="6">
    <source>
        <dbReference type="PROSITE" id="PS51352"/>
    </source>
</evidence>
<organism evidence="7 8">
    <name type="scientific">Neobacillus mesonae</name>
    <dbReference type="NCBI Taxonomy" id="1193713"/>
    <lineage>
        <taxon>Bacteria</taxon>
        <taxon>Bacillati</taxon>
        <taxon>Bacillota</taxon>
        <taxon>Bacilli</taxon>
        <taxon>Bacillales</taxon>
        <taxon>Bacillaceae</taxon>
        <taxon>Neobacillus</taxon>
    </lineage>
</organism>
<evidence type="ECO:0000256" key="4">
    <source>
        <dbReference type="PIRSR" id="PIRSR603782-2"/>
    </source>
</evidence>
<dbReference type="InterPro" id="IPR003782">
    <property type="entry name" value="SCO1/SenC"/>
</dbReference>
<dbReference type="InterPro" id="IPR013766">
    <property type="entry name" value="Thioredoxin_domain"/>
</dbReference>
<dbReference type="EMBL" id="CP022572">
    <property type="protein sequence ID" value="AZU62033.1"/>
    <property type="molecule type" value="Genomic_DNA"/>
</dbReference>
<sequence length="192" mass="21415">MKKVILLLICLGLLSACSNNEQKEKVVFPLNMQISKFEGVNQDNKPINLATLKGKVWIADFVFTNCDTVCSPMTANMAELQKKLALEGVKAQLVSFSIDPDHDKPIILKQYAGGVGADFSNWNLITGYKQEFIESFANKSFMAPAAKLEGSNQFVHSTNFYLVNQQGVVVQKYEGVSNPPYEQIIKDILYLQ</sequence>
<reference evidence="7 8" key="1">
    <citation type="submission" date="2017-07" db="EMBL/GenBank/DDBJ databases">
        <title>The complete genome sequence of Bacillus mesonae strain H20-5, an efficient strain improving plant abiotic stress resistance.</title>
        <authorList>
            <person name="Kim S.Y."/>
            <person name="Song H."/>
            <person name="Sang M.K."/>
            <person name="Weon H.-Y."/>
            <person name="Song J."/>
        </authorList>
    </citation>
    <scope>NUCLEOTIDE SEQUENCE [LARGE SCALE GENOMIC DNA]</scope>
    <source>
        <strain evidence="7 8">H20-5</strain>
    </source>
</reference>
<dbReference type="PANTHER" id="PTHR12151">
    <property type="entry name" value="ELECTRON TRANSPORT PROTIN SCO1/SENC FAMILY MEMBER"/>
    <property type="match status" value="1"/>
</dbReference>
<dbReference type="PROSITE" id="PS51352">
    <property type="entry name" value="THIOREDOXIN_2"/>
    <property type="match status" value="1"/>
</dbReference>
<dbReference type="RefSeq" id="WP_066398158.1">
    <property type="nucleotide sequence ID" value="NZ_CP022572.1"/>
</dbReference>
<dbReference type="Proteomes" id="UP000282892">
    <property type="component" value="Chromosome"/>
</dbReference>
<dbReference type="Gene3D" id="3.40.30.10">
    <property type="entry name" value="Glutaredoxin"/>
    <property type="match status" value="1"/>
</dbReference>
<dbReference type="Pfam" id="PF02630">
    <property type="entry name" value="SCO1-SenC"/>
    <property type="match status" value="1"/>
</dbReference>
<dbReference type="GO" id="GO:0046872">
    <property type="term" value="F:metal ion binding"/>
    <property type="evidence" value="ECO:0007669"/>
    <property type="project" value="UniProtKB-KW"/>
</dbReference>
<dbReference type="PROSITE" id="PS51257">
    <property type="entry name" value="PROKAR_LIPOPROTEIN"/>
    <property type="match status" value="1"/>
</dbReference>
<feature type="binding site" evidence="3">
    <location>
        <position position="66"/>
    </location>
    <ligand>
        <name>Cu cation</name>
        <dbReference type="ChEBI" id="CHEBI:23378"/>
    </ligand>
</feature>
<evidence type="ECO:0000313" key="7">
    <source>
        <dbReference type="EMBL" id="AZU62033.1"/>
    </source>
</evidence>
<evidence type="ECO:0000256" key="5">
    <source>
        <dbReference type="SAM" id="SignalP"/>
    </source>
</evidence>
<dbReference type="InterPro" id="IPR036249">
    <property type="entry name" value="Thioredoxin-like_sf"/>
</dbReference>
<keyword evidence="4" id="KW-1015">Disulfide bond</keyword>
<keyword evidence="3" id="KW-0479">Metal-binding</keyword>
<feature type="binding site" evidence="3">
    <location>
        <position position="70"/>
    </location>
    <ligand>
        <name>Cu cation</name>
        <dbReference type="ChEBI" id="CHEBI:23378"/>
    </ligand>
</feature>
<name>A0A3Q9QTR6_9BACI</name>
<dbReference type="OrthoDB" id="9811998at2"/>
<evidence type="ECO:0000256" key="1">
    <source>
        <dbReference type="ARBA" id="ARBA00010996"/>
    </source>
</evidence>
<dbReference type="KEGG" id="nmk:CHR53_12495"/>
<accession>A0A3Q9QTR6</accession>
<dbReference type="AlphaFoldDB" id="A0A3Q9QTR6"/>
<feature type="chain" id="PRO_5038338507" evidence="5">
    <location>
        <begin position="19"/>
        <end position="192"/>
    </location>
</feature>
<keyword evidence="2 3" id="KW-0186">Copper</keyword>
<comment type="similarity">
    <text evidence="1">Belongs to the SCO1/2 family.</text>
</comment>
<keyword evidence="5" id="KW-0732">Signal</keyword>